<dbReference type="Pfam" id="PF00931">
    <property type="entry name" value="NB-ARC"/>
    <property type="match status" value="1"/>
</dbReference>
<keyword evidence="1 3" id="KW-0853">WD repeat</keyword>
<feature type="repeat" description="WD" evidence="3">
    <location>
        <begin position="611"/>
        <end position="652"/>
    </location>
</feature>
<feature type="repeat" description="WD" evidence="3">
    <location>
        <begin position="785"/>
        <end position="826"/>
    </location>
</feature>
<evidence type="ECO:0000256" key="3">
    <source>
        <dbReference type="PROSITE-ProRule" id="PRU00221"/>
    </source>
</evidence>
<feature type="repeat" description="WD" evidence="3">
    <location>
        <begin position="736"/>
        <end position="784"/>
    </location>
</feature>
<dbReference type="CDD" id="cd00200">
    <property type="entry name" value="WD40"/>
    <property type="match status" value="2"/>
</dbReference>
<feature type="repeat" description="WD" evidence="3">
    <location>
        <begin position="1120"/>
        <end position="1161"/>
    </location>
</feature>
<evidence type="ECO:0000256" key="2">
    <source>
        <dbReference type="ARBA" id="ARBA00022737"/>
    </source>
</evidence>
<accession>A0AA96WJL6</accession>
<dbReference type="SMART" id="SM00320">
    <property type="entry name" value="WD40"/>
    <property type="match status" value="14"/>
</dbReference>
<feature type="repeat" description="WD" evidence="3">
    <location>
        <begin position="1036"/>
        <end position="1077"/>
    </location>
</feature>
<proteinExistence type="predicted"/>
<dbReference type="InterPro" id="IPR058651">
    <property type="entry name" value="HTH_VMAP-M9"/>
</dbReference>
<reference evidence="7" key="1">
    <citation type="submission" date="2020-05" db="EMBL/GenBank/DDBJ databases">
        <authorList>
            <person name="Zhu T."/>
            <person name="Keshari N."/>
            <person name="Lu X."/>
        </authorList>
    </citation>
    <scope>NUCLEOTIDE SEQUENCE</scope>
    <source>
        <strain evidence="7">NK1-12</strain>
    </source>
</reference>
<sequence>MTIQEALLILDRVLNRSLSNAQEQVFRLSWEGKTYAEIAATTRYDTYYIKNVGAELWKLLSEAFDENVTKSNFQSVLKRYEQRVFLQLSQQRELTAAVEPKPAKNLEFNDRQDWGEAVDVSDFYGRTEELATLEQWITGDGCRLVALLGMGGIGKTALAVKLAERIQAQFEFVVWKSLRNAPPIEELLANVIQFLSHQQETRFSLTASGLVSQLMTYLRASRCLLILDNVESILQDGERAGNYRAGYEEYSQLIRRIAEVPHQSCLLLTGREQPRELAILEGRAVRTLQLRGLRQVAAQGLLQTKANFSGSEEEWKALIEHYAGNPLALKMVASAIQGFFENNISKFLEFLNQGTLLFDDIRTLLERQFNRLSELEQEVMYWLAINREPVSFLELQTDLVRPMARSELLESLASLERRSLIERNAIGFTQQPVIMEYMTERFIEMISEEVLNKNIKLFMNYSLIKATAKDYIRVSQIRVILEPIAGKLRTTFSQEKLATHLKQILLKLRQEFSDSAGYGGGNLINLCHYLQINLADNDFSHLAIWQADLRQVSLHHVNFAYTHLAKSVFAETLGIVFSVAFSPDGQQLAIGDADGVIHLRHVVDGKPLLTIKGHTSWTFSLEWSPDGQTLASGSADHTVKLWDAHSGQCLAMFQGHTDRIWSIAWSPDGQTLASGSDDQTVRLWNIQEGQCKVFQGHVGPVRGVAWSPDGKTLASCSHDSTIRIWDVQSGQCLKVLLGHVGQILSVSYAPNSGLSGSAGQTLASSGYDHTVRLWDVREGRCLKVLQGHINEIWSITWSPDGQILASGGADHTVRLWEVSEGQCFNLLRHITRLFSIRFSPDGQTLASGGYDQAVRLWHVHTGQCLNGLYGHSSQLFSVSFSPNGQMLAGGGGDQTVKLWNIQDGRCFNVLQGHSHWIFSVAWSPDSQQLAISGQNCTVKVWNVREGYCLKVLPGHTGQVWSVAWSPDGATLASSSEDQTIRIWDAQSRQCLNTLSGHTDEVWSIAWSPDGQTLASGCLDTTVNIWNLQTVRCLKVLRGHTSWVCSVSFSPDGSTLASGSHDHTIRLWDVRSGECFNVLAEHTSQVWSVVWHPNGKTLASSSDDHTIRLWNVQDGRCCKILQGHTSWVSSVSFSPDGQTLVSSSRDETIKFWDTKTGECLRTLRADRIYEGMNITGVTGLTDAQKVTLRTLGAVES</sequence>
<evidence type="ECO:0000259" key="4">
    <source>
        <dbReference type="Pfam" id="PF00931"/>
    </source>
</evidence>
<dbReference type="InterPro" id="IPR002182">
    <property type="entry name" value="NB-ARC"/>
</dbReference>
<dbReference type="PROSITE" id="PS50294">
    <property type="entry name" value="WD_REPEATS_REGION"/>
    <property type="match status" value="13"/>
</dbReference>
<dbReference type="InterPro" id="IPR050505">
    <property type="entry name" value="WDR55/POC1"/>
</dbReference>
<feature type="repeat" description="WD" evidence="3">
    <location>
        <begin position="910"/>
        <end position="951"/>
    </location>
</feature>
<evidence type="ECO:0000256" key="1">
    <source>
        <dbReference type="ARBA" id="ARBA00022574"/>
    </source>
</evidence>
<dbReference type="PROSITE" id="PS00678">
    <property type="entry name" value="WD_REPEATS_1"/>
    <property type="match status" value="12"/>
</dbReference>
<dbReference type="InterPro" id="IPR020472">
    <property type="entry name" value="WD40_PAC1"/>
</dbReference>
<dbReference type="InterPro" id="IPR001680">
    <property type="entry name" value="WD40_rpt"/>
</dbReference>
<dbReference type="Gene3D" id="3.40.50.300">
    <property type="entry name" value="P-loop containing nucleotide triphosphate hydrolases"/>
    <property type="match status" value="1"/>
</dbReference>
<dbReference type="Pfam" id="PF26355">
    <property type="entry name" value="HTH_VMAP-M9"/>
    <property type="match status" value="1"/>
</dbReference>
<evidence type="ECO:0000259" key="5">
    <source>
        <dbReference type="Pfam" id="PF23414"/>
    </source>
</evidence>
<feature type="repeat" description="WD" evidence="3">
    <location>
        <begin position="694"/>
        <end position="735"/>
    </location>
</feature>
<dbReference type="InterPro" id="IPR036322">
    <property type="entry name" value="WD40_repeat_dom_sf"/>
</dbReference>
<feature type="repeat" description="WD" evidence="3">
    <location>
        <begin position="868"/>
        <end position="909"/>
    </location>
</feature>
<dbReference type="Pfam" id="PF00400">
    <property type="entry name" value="WD40"/>
    <property type="match status" value="9"/>
</dbReference>
<dbReference type="PANTHER" id="PTHR44019">
    <property type="entry name" value="WD REPEAT-CONTAINING PROTEIN 55"/>
    <property type="match status" value="1"/>
</dbReference>
<feature type="repeat" description="WD" evidence="3">
    <location>
        <begin position="1078"/>
        <end position="1119"/>
    </location>
</feature>
<dbReference type="SUPFAM" id="SSF50978">
    <property type="entry name" value="WD40 repeat-like"/>
    <property type="match status" value="2"/>
</dbReference>
<protein>
    <submittedName>
        <fullName evidence="7">NACHT domain-containing protein</fullName>
    </submittedName>
</protein>
<dbReference type="EMBL" id="CP053586">
    <property type="protein sequence ID" value="WNZ22556.1"/>
    <property type="molecule type" value="Genomic_DNA"/>
</dbReference>
<feature type="repeat" description="WD" evidence="3">
    <location>
        <begin position="653"/>
        <end position="694"/>
    </location>
</feature>
<dbReference type="RefSeq" id="WP_316434034.1">
    <property type="nucleotide sequence ID" value="NZ_CP053586.1"/>
</dbReference>
<dbReference type="PANTHER" id="PTHR44019:SF8">
    <property type="entry name" value="POC1 CENTRIOLAR PROTEIN HOMOLOG"/>
    <property type="match status" value="1"/>
</dbReference>
<feature type="domain" description="vWA-MoxR associated protein N-terminal HTH" evidence="6">
    <location>
        <begin position="1"/>
        <end position="80"/>
    </location>
</feature>
<dbReference type="Gene3D" id="2.130.10.10">
    <property type="entry name" value="YVTN repeat-like/Quinoprotein amine dehydrogenase"/>
    <property type="match status" value="7"/>
</dbReference>
<name>A0AA96WJL6_9CYAN</name>
<gene>
    <name evidence="7" type="ORF">HJG54_06575</name>
</gene>
<feature type="domain" description="NB-ARC" evidence="4">
    <location>
        <begin position="131"/>
        <end position="230"/>
    </location>
</feature>
<feature type="repeat" description="WD" evidence="3">
    <location>
        <begin position="952"/>
        <end position="993"/>
    </location>
</feature>
<dbReference type="PRINTS" id="PR00364">
    <property type="entry name" value="DISEASERSIST"/>
</dbReference>
<feature type="repeat" description="WD" evidence="3">
    <location>
        <begin position="826"/>
        <end position="867"/>
    </location>
</feature>
<evidence type="ECO:0000259" key="6">
    <source>
        <dbReference type="Pfam" id="PF26355"/>
    </source>
</evidence>
<dbReference type="InterPro" id="IPR019775">
    <property type="entry name" value="WD40_repeat_CS"/>
</dbReference>
<dbReference type="InterPro" id="IPR027417">
    <property type="entry name" value="P-loop_NTPase"/>
</dbReference>
<dbReference type="SUPFAM" id="SSF52540">
    <property type="entry name" value="P-loop containing nucleoside triphosphate hydrolases"/>
    <property type="match status" value="1"/>
</dbReference>
<dbReference type="Pfam" id="PF23414">
    <property type="entry name" value="Beta-prop_EML_2"/>
    <property type="match status" value="1"/>
</dbReference>
<evidence type="ECO:0000313" key="7">
    <source>
        <dbReference type="EMBL" id="WNZ22556.1"/>
    </source>
</evidence>
<feature type="repeat" description="WD" evidence="3">
    <location>
        <begin position="994"/>
        <end position="1035"/>
    </location>
</feature>
<dbReference type="PRINTS" id="PR00320">
    <property type="entry name" value="GPROTEINBRPT"/>
</dbReference>
<dbReference type="PROSITE" id="PS50082">
    <property type="entry name" value="WD_REPEATS_2"/>
    <property type="match status" value="13"/>
</dbReference>
<organism evidence="7">
    <name type="scientific">Leptolyngbya sp. NK1-12</name>
    <dbReference type="NCBI Taxonomy" id="2547451"/>
    <lineage>
        <taxon>Bacteria</taxon>
        <taxon>Bacillati</taxon>
        <taxon>Cyanobacteriota</taxon>
        <taxon>Cyanophyceae</taxon>
        <taxon>Leptolyngbyales</taxon>
        <taxon>Leptolyngbyaceae</taxon>
        <taxon>Leptolyngbya group</taxon>
        <taxon>Leptolyngbya</taxon>
    </lineage>
</organism>
<dbReference type="AlphaFoldDB" id="A0AA96WJL6"/>
<dbReference type="InterPro" id="IPR055442">
    <property type="entry name" value="Beta-prop_EML-like_2nd"/>
</dbReference>
<keyword evidence="2" id="KW-0677">Repeat</keyword>
<dbReference type="InterPro" id="IPR015943">
    <property type="entry name" value="WD40/YVTN_repeat-like_dom_sf"/>
</dbReference>
<feature type="domain" description="EML-like second beta-propeller" evidence="5">
    <location>
        <begin position="959"/>
        <end position="1115"/>
    </location>
</feature>
<dbReference type="GO" id="GO:0043531">
    <property type="term" value="F:ADP binding"/>
    <property type="evidence" value="ECO:0007669"/>
    <property type="project" value="InterPro"/>
</dbReference>